<comment type="caution">
    <text evidence="1">The sequence shown here is derived from an EMBL/GenBank/DDBJ whole genome shotgun (WGS) entry which is preliminary data.</text>
</comment>
<keyword evidence="2" id="KW-1185">Reference proteome</keyword>
<evidence type="ECO:0000313" key="2">
    <source>
        <dbReference type="Proteomes" id="UP000005365"/>
    </source>
</evidence>
<name>C6M822_NEISI</name>
<accession>C6M822</accession>
<dbReference type="Proteomes" id="UP000005365">
    <property type="component" value="Unassembled WGS sequence"/>
</dbReference>
<gene>
    <name evidence="1" type="ORF">NEISICOT_02687</name>
</gene>
<reference evidence="1" key="1">
    <citation type="submission" date="2009-07" db="EMBL/GenBank/DDBJ databases">
        <authorList>
            <person name="Weinstock G."/>
            <person name="Sodergren E."/>
            <person name="Clifton S."/>
            <person name="Fulton L."/>
            <person name="Fulton B."/>
            <person name="Courtney L."/>
            <person name="Fronick C."/>
            <person name="Harrison M."/>
            <person name="Strong C."/>
            <person name="Farmer C."/>
            <person name="Delahaunty K."/>
            <person name="Markovic C."/>
            <person name="Hall O."/>
            <person name="Minx P."/>
            <person name="Tomlinson C."/>
            <person name="Mitreva M."/>
            <person name="Nelson J."/>
            <person name="Hou S."/>
            <person name="Wollam A."/>
            <person name="Pepin K.H."/>
            <person name="Johnson M."/>
            <person name="Bhonagiri V."/>
            <person name="Nash W.E."/>
            <person name="Warren W."/>
            <person name="Chinwalla A."/>
            <person name="Mardis E.R."/>
            <person name="Wilson R.K."/>
        </authorList>
    </citation>
    <scope>NUCLEOTIDE SEQUENCE [LARGE SCALE GENOMIC DNA]</scope>
    <source>
        <strain evidence="1">ATCC 29256</strain>
    </source>
</reference>
<dbReference type="EMBL" id="ACKO02000018">
    <property type="protein sequence ID" value="EET43599.1"/>
    <property type="molecule type" value="Genomic_DNA"/>
</dbReference>
<organism evidence="1 2">
    <name type="scientific">Neisseria sicca ATCC 29256</name>
    <dbReference type="NCBI Taxonomy" id="547045"/>
    <lineage>
        <taxon>Bacteria</taxon>
        <taxon>Pseudomonadati</taxon>
        <taxon>Pseudomonadota</taxon>
        <taxon>Betaproteobacteria</taxon>
        <taxon>Neisseriales</taxon>
        <taxon>Neisseriaceae</taxon>
        <taxon>Neisseria</taxon>
    </lineage>
</organism>
<evidence type="ECO:0000313" key="1">
    <source>
        <dbReference type="EMBL" id="EET43599.1"/>
    </source>
</evidence>
<dbReference type="AlphaFoldDB" id="C6M822"/>
<protein>
    <submittedName>
        <fullName evidence="1">Uncharacterized protein</fullName>
    </submittedName>
</protein>
<sequence length="47" mass="5801">MRTGWLLDKWIFDRLVGWRMKKRTACACKGMRRADYEWNIHFVKKVV</sequence>
<proteinExistence type="predicted"/>